<sequence>MRLKKYIIGGFLGAFLLGGCSSDWLDVNKNPNAATEVEPRYLFGYAITSWSGNRTGGDSGLPLSIGAQLYSVDDEWGHDADRYDISPYSLGNTWKMYYATSGANLVDAIKLAKNKGSNNTVAQAKIVLAHLMYEATVIYGDIPYSEAWTEENSPKFDSQQEVLNQLIDLLTEATNLVDATSEKITTEDLFFSGDMNKWKQYANSLKLKIAFLMVDKDPSKAALIGSLVADPIQLATEPSSNVAFPYYNTSGHKNPKYRLLEKYNGGKNTWFYGSDVVIDGLMKPYNDPRLEKYFVIGEEGNGEFWGAPVGTLTAPNKKYAFVSEKTILSPERSDLVLSSQEINLLIAEAYARGLGVAQDNAQAQNYFEKGLRQSLKYYQVDDAKIKTFVEQPELNLTTSSNVLKVLREQQYVDLFERSLEAWVQQRRSGTKGQEIPNLQTPADAPVPNGEIMRRWEYPKDELNGNQKAPKTSPKLWDSQWFDL</sequence>
<organism evidence="1 2">
    <name type="scientific">Capnocytophaga canimorsus</name>
    <dbReference type="NCBI Taxonomy" id="28188"/>
    <lineage>
        <taxon>Bacteria</taxon>
        <taxon>Pseudomonadati</taxon>
        <taxon>Bacteroidota</taxon>
        <taxon>Flavobacteriia</taxon>
        <taxon>Flavobacteriales</taxon>
        <taxon>Flavobacteriaceae</taxon>
        <taxon>Capnocytophaga</taxon>
    </lineage>
</organism>
<evidence type="ECO:0000313" key="1">
    <source>
        <dbReference type="EMBL" id="CEN39170.1"/>
    </source>
</evidence>
<proteinExistence type="predicted"/>
<accession>A0A0B7HIV9</accession>
<dbReference type="Proteomes" id="UP000044026">
    <property type="component" value="Unassembled WGS sequence"/>
</dbReference>
<dbReference type="InterPro" id="IPR011990">
    <property type="entry name" value="TPR-like_helical_dom_sf"/>
</dbReference>
<dbReference type="GeneID" id="69580777"/>
<dbReference type="AlphaFoldDB" id="A0A0B7HIV9"/>
<protein>
    <submittedName>
        <fullName evidence="1">Uncharacterized protein</fullName>
    </submittedName>
</protein>
<dbReference type="PROSITE" id="PS51257">
    <property type="entry name" value="PROKAR_LIPOPROTEIN"/>
    <property type="match status" value="1"/>
</dbReference>
<dbReference type="SUPFAM" id="SSF48452">
    <property type="entry name" value="TPR-like"/>
    <property type="match status" value="1"/>
</dbReference>
<reference evidence="1 2" key="1">
    <citation type="submission" date="2015-01" db="EMBL/GenBank/DDBJ databases">
        <authorList>
            <person name="Xiang T."/>
            <person name="Song Y."/>
            <person name="Huang L."/>
            <person name="Wang B."/>
            <person name="Wu P."/>
        </authorList>
    </citation>
    <scope>NUCLEOTIDE SEQUENCE [LARGE SCALE GENOMIC DNA]</scope>
    <source>
        <strain evidence="1 2">Cc12</strain>
    </source>
</reference>
<evidence type="ECO:0000313" key="2">
    <source>
        <dbReference type="Proteomes" id="UP000044026"/>
    </source>
</evidence>
<dbReference type="Pfam" id="PF12771">
    <property type="entry name" value="SusD-like_2"/>
    <property type="match status" value="1"/>
</dbReference>
<dbReference type="EMBL" id="CDOE01000073">
    <property type="protein sequence ID" value="CEN39170.1"/>
    <property type="molecule type" value="Genomic_DNA"/>
</dbReference>
<dbReference type="InterPro" id="IPR041662">
    <property type="entry name" value="SusD-like_2"/>
</dbReference>
<gene>
    <name evidence="1" type="ORF">CCAN12_750057</name>
</gene>
<dbReference type="RefSeq" id="WP_042001201.1">
    <property type="nucleotide sequence ID" value="NZ_CP022382.1"/>
</dbReference>
<name>A0A0B7HIV9_9FLAO</name>
<dbReference type="Gene3D" id="1.25.40.390">
    <property type="match status" value="1"/>
</dbReference>